<sequence length="482" mass="56536">MENDLVLKDLSYIEILKNFSLESKMLVCQKYASRIMDISEVSMSRALKENIMPWELETFAMFAIVYNDDSSTELITSDVFAKVITVLRNYWHPELTIAEQNGTYPEVFFMISAIQQFPTQGLALQKLFRYAYIFGFENDKVSFRKLFYDTFSTEYKAFDKFAFAVYISFCNGTGIDEAERARLLQIALSDNKVMTALQINKEAYLERVRETYKDTITDYYYGLKVQYLWPIIGGEEYNYIPLPYLMINAVTESLLQRLTMSNNALRNSFGKEVLEKYLYDIYSEVSTVTWISPEIEYKIGKDDKRTSDVLVAENDYCVFYDTKALSPSLKVRKFDQYEIDKNIKLYSDAIIEIYIQVNNYINGHYSLDKPYEKHKIFGVVVVWDDSYVSRKAVYDEVFFSKDLSEEERQYIHSHIKIVSLRQIEHMVLQNTSFLVSLKQQVSNPEEWDDMNYVKATTENGIISCYEKYVSDLKTRVKDMVSE</sequence>
<dbReference type="EMBL" id="FQXK01000003">
    <property type="protein sequence ID" value="SHH09160.1"/>
    <property type="molecule type" value="Genomic_DNA"/>
</dbReference>
<dbReference type="GeneID" id="89509055"/>
<dbReference type="OrthoDB" id="2019506at2"/>
<gene>
    <name evidence="1" type="ORF">SAMN02745229_00200</name>
</gene>
<evidence type="ECO:0000313" key="2">
    <source>
        <dbReference type="Proteomes" id="UP000184278"/>
    </source>
</evidence>
<proteinExistence type="predicted"/>
<protein>
    <submittedName>
        <fullName evidence="1">Uncharacterized protein</fullName>
    </submittedName>
</protein>
<name>A0A1M5Q5M2_BUTFI</name>
<dbReference type="AlphaFoldDB" id="A0A1M5Q5M2"/>
<reference evidence="2" key="1">
    <citation type="submission" date="2016-11" db="EMBL/GenBank/DDBJ databases">
        <authorList>
            <person name="Varghese N."/>
            <person name="Submissions S."/>
        </authorList>
    </citation>
    <scope>NUCLEOTIDE SEQUENCE [LARGE SCALE GENOMIC DNA]</scope>
    <source>
        <strain evidence="2">DSM 3071</strain>
    </source>
</reference>
<dbReference type="Proteomes" id="UP000184278">
    <property type="component" value="Unassembled WGS sequence"/>
</dbReference>
<accession>A0A1M5Q5M2</accession>
<dbReference type="RefSeq" id="WP_073384774.1">
    <property type="nucleotide sequence ID" value="NZ_FQXK01000003.1"/>
</dbReference>
<evidence type="ECO:0000313" key="1">
    <source>
        <dbReference type="EMBL" id="SHH09160.1"/>
    </source>
</evidence>
<keyword evidence="2" id="KW-1185">Reference proteome</keyword>
<organism evidence="1 2">
    <name type="scientific">Butyrivibrio fibrisolvens DSM 3071</name>
    <dbReference type="NCBI Taxonomy" id="1121131"/>
    <lineage>
        <taxon>Bacteria</taxon>
        <taxon>Bacillati</taxon>
        <taxon>Bacillota</taxon>
        <taxon>Clostridia</taxon>
        <taxon>Lachnospirales</taxon>
        <taxon>Lachnospiraceae</taxon>
        <taxon>Butyrivibrio</taxon>
    </lineage>
</organism>